<protein>
    <submittedName>
        <fullName evidence="3">GD22213</fullName>
    </submittedName>
</protein>
<dbReference type="Proteomes" id="UP000000304">
    <property type="component" value="Chromosome 2L"/>
</dbReference>
<accession>B4Q9V9</accession>
<proteinExistence type="predicted"/>
<keyword evidence="2" id="KW-0732">Signal</keyword>
<evidence type="ECO:0000313" key="3">
    <source>
        <dbReference type="EMBL" id="EDX04626.1"/>
    </source>
</evidence>
<evidence type="ECO:0000256" key="1">
    <source>
        <dbReference type="SAM" id="MobiDB-lite"/>
    </source>
</evidence>
<evidence type="ECO:0000313" key="4">
    <source>
        <dbReference type="Proteomes" id="UP000000304"/>
    </source>
</evidence>
<feature type="region of interest" description="Disordered" evidence="1">
    <location>
        <begin position="85"/>
        <end position="108"/>
    </location>
</feature>
<reference evidence="3 4" key="1">
    <citation type="journal article" date="2007" name="Nature">
        <title>Evolution of genes and genomes on the Drosophila phylogeny.</title>
        <authorList>
            <consortium name="Drosophila 12 Genomes Consortium"/>
            <person name="Clark A.G."/>
            <person name="Eisen M.B."/>
            <person name="Smith D.R."/>
            <person name="Bergman C.M."/>
            <person name="Oliver B."/>
            <person name="Markow T.A."/>
            <person name="Kaufman T.C."/>
            <person name="Kellis M."/>
            <person name="Gelbart W."/>
            <person name="Iyer V.N."/>
            <person name="Pollard D.A."/>
            <person name="Sackton T.B."/>
            <person name="Larracuente A.M."/>
            <person name="Singh N.D."/>
            <person name="Abad J.P."/>
            <person name="Abt D.N."/>
            <person name="Adryan B."/>
            <person name="Aguade M."/>
            <person name="Akashi H."/>
            <person name="Anderson W.W."/>
            <person name="Aquadro C.F."/>
            <person name="Ardell D.H."/>
            <person name="Arguello R."/>
            <person name="Artieri C.G."/>
            <person name="Barbash D.A."/>
            <person name="Barker D."/>
            <person name="Barsanti P."/>
            <person name="Batterham P."/>
            <person name="Batzoglou S."/>
            <person name="Begun D."/>
            <person name="Bhutkar A."/>
            <person name="Blanco E."/>
            <person name="Bosak S.A."/>
            <person name="Bradley R.K."/>
            <person name="Brand A.D."/>
            <person name="Brent M.R."/>
            <person name="Brooks A.N."/>
            <person name="Brown R.H."/>
            <person name="Butlin R.K."/>
            <person name="Caggese C."/>
            <person name="Calvi B.R."/>
            <person name="Bernardo de Carvalho A."/>
            <person name="Caspi A."/>
            <person name="Castrezana S."/>
            <person name="Celniker S.E."/>
            <person name="Chang J.L."/>
            <person name="Chapple C."/>
            <person name="Chatterji S."/>
            <person name="Chinwalla A."/>
            <person name="Civetta A."/>
            <person name="Clifton S.W."/>
            <person name="Comeron J.M."/>
            <person name="Costello J.C."/>
            <person name="Coyne J.A."/>
            <person name="Daub J."/>
            <person name="David R.G."/>
            <person name="Delcher A.L."/>
            <person name="Delehaunty K."/>
            <person name="Do C.B."/>
            <person name="Ebling H."/>
            <person name="Edwards K."/>
            <person name="Eickbush T."/>
            <person name="Evans J.D."/>
            <person name="Filipski A."/>
            <person name="Findeiss S."/>
            <person name="Freyhult E."/>
            <person name="Fulton L."/>
            <person name="Fulton R."/>
            <person name="Garcia A.C."/>
            <person name="Gardiner A."/>
            <person name="Garfield D.A."/>
            <person name="Garvin B.E."/>
            <person name="Gibson G."/>
            <person name="Gilbert D."/>
            <person name="Gnerre S."/>
            <person name="Godfrey J."/>
            <person name="Good R."/>
            <person name="Gotea V."/>
            <person name="Gravely B."/>
            <person name="Greenberg A.J."/>
            <person name="Griffiths-Jones S."/>
            <person name="Gross S."/>
            <person name="Guigo R."/>
            <person name="Gustafson E.A."/>
            <person name="Haerty W."/>
            <person name="Hahn M.W."/>
            <person name="Halligan D.L."/>
            <person name="Halpern A.L."/>
            <person name="Halter G.M."/>
            <person name="Han M.V."/>
            <person name="Heger A."/>
            <person name="Hillier L."/>
            <person name="Hinrichs A.S."/>
            <person name="Holmes I."/>
            <person name="Hoskins R.A."/>
            <person name="Hubisz M.J."/>
            <person name="Hultmark D."/>
            <person name="Huntley M.A."/>
            <person name="Jaffe D.B."/>
            <person name="Jagadeeshan S."/>
            <person name="Jeck W.R."/>
            <person name="Johnson J."/>
            <person name="Jones C.D."/>
            <person name="Jordan W.C."/>
            <person name="Karpen G.H."/>
            <person name="Kataoka E."/>
            <person name="Keightley P.D."/>
            <person name="Kheradpour P."/>
            <person name="Kirkness E.F."/>
            <person name="Koerich L.B."/>
            <person name="Kristiansen K."/>
            <person name="Kudrna D."/>
            <person name="Kulathinal R.J."/>
            <person name="Kumar S."/>
            <person name="Kwok R."/>
            <person name="Lander E."/>
            <person name="Langley C.H."/>
            <person name="Lapoint R."/>
            <person name="Lazzaro B.P."/>
            <person name="Lee S.J."/>
            <person name="Levesque L."/>
            <person name="Li R."/>
            <person name="Lin C.F."/>
            <person name="Lin M.F."/>
            <person name="Lindblad-Toh K."/>
            <person name="Llopart A."/>
            <person name="Long M."/>
            <person name="Low L."/>
            <person name="Lozovsky E."/>
            <person name="Lu J."/>
            <person name="Luo M."/>
            <person name="Machado C.A."/>
            <person name="Makalowski W."/>
            <person name="Marzo M."/>
            <person name="Matsuda M."/>
            <person name="Matzkin L."/>
            <person name="McAllister B."/>
            <person name="McBride C.S."/>
            <person name="McKernan B."/>
            <person name="McKernan K."/>
            <person name="Mendez-Lago M."/>
            <person name="Minx P."/>
            <person name="Mollenhauer M.U."/>
            <person name="Montooth K."/>
            <person name="Mount S.M."/>
            <person name="Mu X."/>
            <person name="Myers E."/>
            <person name="Negre B."/>
            <person name="Newfeld S."/>
            <person name="Nielsen R."/>
            <person name="Noor M.A."/>
            <person name="O'Grady P."/>
            <person name="Pachter L."/>
            <person name="Papaceit M."/>
            <person name="Parisi M.J."/>
            <person name="Parisi M."/>
            <person name="Parts L."/>
            <person name="Pedersen J.S."/>
            <person name="Pesole G."/>
            <person name="Phillippy A.M."/>
            <person name="Ponting C.P."/>
            <person name="Pop M."/>
            <person name="Porcelli D."/>
            <person name="Powell J.R."/>
            <person name="Prohaska S."/>
            <person name="Pruitt K."/>
            <person name="Puig M."/>
            <person name="Quesneville H."/>
            <person name="Ram K.R."/>
            <person name="Rand D."/>
            <person name="Rasmussen M.D."/>
            <person name="Reed L.K."/>
            <person name="Reenan R."/>
            <person name="Reily A."/>
            <person name="Remington K.A."/>
            <person name="Rieger T.T."/>
            <person name="Ritchie M.G."/>
            <person name="Robin C."/>
            <person name="Rogers Y.H."/>
            <person name="Rohde C."/>
            <person name="Rozas J."/>
            <person name="Rubenfield M.J."/>
            <person name="Ruiz A."/>
            <person name="Russo S."/>
            <person name="Salzberg S.L."/>
            <person name="Sanchez-Gracia A."/>
            <person name="Saranga D.J."/>
            <person name="Sato H."/>
            <person name="Schaeffer S.W."/>
            <person name="Schatz M.C."/>
            <person name="Schlenke T."/>
            <person name="Schwartz R."/>
            <person name="Segarra C."/>
            <person name="Singh R.S."/>
            <person name="Sirot L."/>
            <person name="Sirota M."/>
            <person name="Sisneros N.B."/>
            <person name="Smith C.D."/>
            <person name="Smith T.F."/>
            <person name="Spieth J."/>
            <person name="Stage D.E."/>
            <person name="Stark A."/>
            <person name="Stephan W."/>
            <person name="Strausberg R.L."/>
            <person name="Strempel S."/>
            <person name="Sturgill D."/>
            <person name="Sutton G."/>
            <person name="Sutton G.G."/>
            <person name="Tao W."/>
            <person name="Teichmann S."/>
            <person name="Tobari Y.N."/>
            <person name="Tomimura Y."/>
            <person name="Tsolas J.M."/>
            <person name="Valente V.L."/>
            <person name="Venter E."/>
            <person name="Venter J.C."/>
            <person name="Vicario S."/>
            <person name="Vieira F.G."/>
            <person name="Vilella A.J."/>
            <person name="Villasante A."/>
            <person name="Walenz B."/>
            <person name="Wang J."/>
            <person name="Wasserman M."/>
            <person name="Watts T."/>
            <person name="Wilson D."/>
            <person name="Wilson R.K."/>
            <person name="Wing R.A."/>
            <person name="Wolfner M.F."/>
            <person name="Wong A."/>
            <person name="Wong G.K."/>
            <person name="Wu C.I."/>
            <person name="Wu G."/>
            <person name="Yamamoto D."/>
            <person name="Yang H.P."/>
            <person name="Yang S.P."/>
            <person name="Yorke J.A."/>
            <person name="Yoshida K."/>
            <person name="Zdobnov E."/>
            <person name="Zhang P."/>
            <person name="Zhang Y."/>
            <person name="Zimin A.V."/>
            <person name="Baldwin J."/>
            <person name="Abdouelleil A."/>
            <person name="Abdulkadir J."/>
            <person name="Abebe A."/>
            <person name="Abera B."/>
            <person name="Abreu J."/>
            <person name="Acer S.C."/>
            <person name="Aftuck L."/>
            <person name="Alexander A."/>
            <person name="An P."/>
            <person name="Anderson E."/>
            <person name="Anderson S."/>
            <person name="Arachi H."/>
            <person name="Azer M."/>
            <person name="Bachantsang P."/>
            <person name="Barry A."/>
            <person name="Bayul T."/>
            <person name="Berlin A."/>
            <person name="Bessette D."/>
            <person name="Bloom T."/>
            <person name="Blye J."/>
            <person name="Boguslavskiy L."/>
            <person name="Bonnet C."/>
            <person name="Boukhgalter B."/>
            <person name="Bourzgui I."/>
            <person name="Brown A."/>
            <person name="Cahill P."/>
            <person name="Channer S."/>
            <person name="Cheshatsang Y."/>
            <person name="Chuda L."/>
            <person name="Citroen M."/>
            <person name="Collymore A."/>
            <person name="Cooke P."/>
            <person name="Costello M."/>
            <person name="D'Aco K."/>
            <person name="Daza R."/>
            <person name="De Haan G."/>
            <person name="DeGray S."/>
            <person name="DeMaso C."/>
            <person name="Dhargay N."/>
            <person name="Dooley K."/>
            <person name="Dooley E."/>
            <person name="Doricent M."/>
            <person name="Dorje P."/>
            <person name="Dorjee K."/>
            <person name="Dupes A."/>
            <person name="Elong R."/>
            <person name="Falk J."/>
            <person name="Farina A."/>
            <person name="Faro S."/>
            <person name="Ferguson D."/>
            <person name="Fisher S."/>
            <person name="Foley C.D."/>
            <person name="Franke A."/>
            <person name="Friedrich D."/>
            <person name="Gadbois L."/>
            <person name="Gearin G."/>
            <person name="Gearin C.R."/>
            <person name="Giannoukos G."/>
            <person name="Goode T."/>
            <person name="Graham J."/>
            <person name="Grandbois E."/>
            <person name="Grewal S."/>
            <person name="Gyaltsen K."/>
            <person name="Hafez N."/>
            <person name="Hagos B."/>
            <person name="Hall J."/>
            <person name="Henson C."/>
            <person name="Hollinger A."/>
            <person name="Honan T."/>
            <person name="Huard M.D."/>
            <person name="Hughes L."/>
            <person name="Hurhula B."/>
            <person name="Husby M.E."/>
            <person name="Kamat A."/>
            <person name="Kanga B."/>
            <person name="Kashin S."/>
            <person name="Khazanovich D."/>
            <person name="Kisner P."/>
            <person name="Lance K."/>
            <person name="Lara M."/>
            <person name="Lee W."/>
            <person name="Lennon N."/>
            <person name="Letendre F."/>
            <person name="LeVine R."/>
            <person name="Lipovsky A."/>
            <person name="Liu X."/>
            <person name="Liu J."/>
            <person name="Liu S."/>
            <person name="Lokyitsang T."/>
            <person name="Lokyitsang Y."/>
            <person name="Lubonja R."/>
            <person name="Lui A."/>
            <person name="MacDonald P."/>
            <person name="Magnisalis V."/>
            <person name="Maru K."/>
            <person name="Matthews C."/>
            <person name="McCusker W."/>
            <person name="McDonough S."/>
            <person name="Mehta T."/>
            <person name="Meldrim J."/>
            <person name="Meneus L."/>
            <person name="Mihai O."/>
            <person name="Mihalev A."/>
            <person name="Mihova T."/>
            <person name="Mittelman R."/>
            <person name="Mlenga V."/>
            <person name="Montmayeur A."/>
            <person name="Mulrain L."/>
            <person name="Navidi A."/>
            <person name="Naylor J."/>
            <person name="Negash T."/>
            <person name="Nguyen T."/>
            <person name="Nguyen N."/>
            <person name="Nicol R."/>
            <person name="Norbu C."/>
            <person name="Norbu N."/>
            <person name="Novod N."/>
            <person name="O'Neill B."/>
            <person name="Osman S."/>
            <person name="Markiewicz E."/>
            <person name="Oyono O.L."/>
            <person name="Patti C."/>
            <person name="Phunkhang P."/>
            <person name="Pierre F."/>
            <person name="Priest M."/>
            <person name="Raghuraman S."/>
            <person name="Rege F."/>
            <person name="Reyes R."/>
            <person name="Rise C."/>
            <person name="Rogov P."/>
            <person name="Ross K."/>
            <person name="Ryan E."/>
            <person name="Settipalli S."/>
            <person name="Shea T."/>
            <person name="Sherpa N."/>
            <person name="Shi L."/>
            <person name="Shih D."/>
            <person name="Sparrow T."/>
            <person name="Spaulding J."/>
            <person name="Stalker J."/>
            <person name="Stange-Thomann N."/>
            <person name="Stavropoulos S."/>
            <person name="Stone C."/>
            <person name="Strader C."/>
            <person name="Tesfaye S."/>
            <person name="Thomson T."/>
            <person name="Thoulutsang Y."/>
            <person name="Thoulutsang D."/>
            <person name="Topham K."/>
            <person name="Topping I."/>
            <person name="Tsamla T."/>
            <person name="Vassiliev H."/>
            <person name="Vo A."/>
            <person name="Wangchuk T."/>
            <person name="Wangdi T."/>
            <person name="Weiand M."/>
            <person name="Wilkinson J."/>
            <person name="Wilson A."/>
            <person name="Yadav S."/>
            <person name="Young G."/>
            <person name="Yu Q."/>
            <person name="Zembek L."/>
            <person name="Zhong D."/>
            <person name="Zimmer A."/>
            <person name="Zwirko Z."/>
            <person name="Jaffe D.B."/>
            <person name="Alvarez P."/>
            <person name="Brockman W."/>
            <person name="Butler J."/>
            <person name="Chin C."/>
            <person name="Gnerre S."/>
            <person name="Grabherr M."/>
            <person name="Kleber M."/>
            <person name="Mauceli E."/>
            <person name="MacCallum I."/>
        </authorList>
    </citation>
    <scope>NUCLEOTIDE SEQUENCE [LARGE SCALE GENOMIC DNA]</scope>
    <source>
        <strain evidence="4">white501</strain>
    </source>
</reference>
<name>B4Q9V9_DROSI</name>
<dbReference type="HOGENOM" id="CLU_1908903_0_0_1"/>
<feature type="signal peptide" evidence="2">
    <location>
        <begin position="1"/>
        <end position="21"/>
    </location>
</feature>
<organism evidence="3 4">
    <name type="scientific">Drosophila simulans</name>
    <name type="common">Fruit fly</name>
    <dbReference type="NCBI Taxonomy" id="7240"/>
    <lineage>
        <taxon>Eukaryota</taxon>
        <taxon>Metazoa</taxon>
        <taxon>Ecdysozoa</taxon>
        <taxon>Arthropoda</taxon>
        <taxon>Hexapoda</taxon>
        <taxon>Insecta</taxon>
        <taxon>Pterygota</taxon>
        <taxon>Neoptera</taxon>
        <taxon>Endopterygota</taxon>
        <taxon>Diptera</taxon>
        <taxon>Brachycera</taxon>
        <taxon>Muscomorpha</taxon>
        <taxon>Ephydroidea</taxon>
        <taxon>Drosophilidae</taxon>
        <taxon>Drosophila</taxon>
        <taxon>Sophophora</taxon>
    </lineage>
</organism>
<feature type="chain" id="PRO_5002819862" evidence="2">
    <location>
        <begin position="22"/>
        <end position="133"/>
    </location>
</feature>
<dbReference type="EMBL" id="CM000361">
    <property type="protein sequence ID" value="EDX04626.1"/>
    <property type="molecule type" value="Genomic_DNA"/>
</dbReference>
<evidence type="ECO:0000256" key="2">
    <source>
        <dbReference type="SAM" id="SignalP"/>
    </source>
</evidence>
<dbReference type="AlphaFoldDB" id="B4Q9V9"/>
<gene>
    <name evidence="3" type="primary">Dsim\GD22213</name>
    <name evidence="3" type="ORF">Dsim_GD22213</name>
</gene>
<keyword evidence="4" id="KW-1185">Reference proteome</keyword>
<sequence length="133" mass="14602">MYAKLFFAFLSSFSFSSISISSSIYSSCSSSCSFAPCTARCFSDNESVIECHITDNCDAAKWTMPVEKQQGAGIRKNVQENCHSRRKSCSSGLQRSETKLKISHSDSKNILMANNPDLSICNPDSPSTRPLPL</sequence>
<feature type="compositionally biased region" description="Basic and acidic residues" evidence="1">
    <location>
        <begin position="96"/>
        <end position="107"/>
    </location>
</feature>